<protein>
    <submittedName>
        <fullName evidence="2">Ribosomal-protein-serine acetyltransferase</fullName>
        <ecNumber evidence="2">2.3.1.-</ecNumber>
    </submittedName>
</protein>
<evidence type="ECO:0000259" key="1">
    <source>
        <dbReference type="PROSITE" id="PS51186"/>
    </source>
</evidence>
<dbReference type="Gene3D" id="3.40.630.30">
    <property type="match status" value="1"/>
</dbReference>
<organism evidence="2 3">
    <name type="scientific">Longispora fulva</name>
    <dbReference type="NCBI Taxonomy" id="619741"/>
    <lineage>
        <taxon>Bacteria</taxon>
        <taxon>Bacillati</taxon>
        <taxon>Actinomycetota</taxon>
        <taxon>Actinomycetes</taxon>
        <taxon>Micromonosporales</taxon>
        <taxon>Micromonosporaceae</taxon>
        <taxon>Longispora</taxon>
    </lineage>
</organism>
<dbReference type="InterPro" id="IPR000182">
    <property type="entry name" value="GNAT_dom"/>
</dbReference>
<comment type="caution">
    <text evidence="2">The sequence shown here is derived from an EMBL/GenBank/DDBJ whole genome shotgun (WGS) entry which is preliminary data.</text>
</comment>
<dbReference type="EC" id="2.3.1.-" evidence="2"/>
<keyword evidence="2" id="KW-0012">Acyltransferase</keyword>
<proteinExistence type="predicted"/>
<dbReference type="AlphaFoldDB" id="A0A8J7GGA1"/>
<dbReference type="EMBL" id="JADOUF010000001">
    <property type="protein sequence ID" value="MBG6138429.1"/>
    <property type="molecule type" value="Genomic_DNA"/>
</dbReference>
<dbReference type="InterPro" id="IPR016181">
    <property type="entry name" value="Acyl_CoA_acyltransferase"/>
</dbReference>
<dbReference type="Pfam" id="PF13302">
    <property type="entry name" value="Acetyltransf_3"/>
    <property type="match status" value="1"/>
</dbReference>
<keyword evidence="3" id="KW-1185">Reference proteome</keyword>
<dbReference type="InterPro" id="IPR051531">
    <property type="entry name" value="N-acetyltransferase"/>
</dbReference>
<evidence type="ECO:0000313" key="3">
    <source>
        <dbReference type="Proteomes" id="UP000622552"/>
    </source>
</evidence>
<dbReference type="GO" id="GO:0016747">
    <property type="term" value="F:acyltransferase activity, transferring groups other than amino-acyl groups"/>
    <property type="evidence" value="ECO:0007669"/>
    <property type="project" value="InterPro"/>
</dbReference>
<dbReference type="PROSITE" id="PS51186">
    <property type="entry name" value="GNAT"/>
    <property type="match status" value="1"/>
</dbReference>
<name>A0A8J7GGA1_9ACTN</name>
<feature type="domain" description="N-acetyltransferase" evidence="1">
    <location>
        <begin position="13"/>
        <end position="160"/>
    </location>
</feature>
<keyword evidence="2" id="KW-0808">Transferase</keyword>
<dbReference type="SUPFAM" id="SSF55729">
    <property type="entry name" value="Acyl-CoA N-acyltransferases (Nat)"/>
    <property type="match status" value="1"/>
</dbReference>
<dbReference type="PANTHER" id="PTHR43792">
    <property type="entry name" value="GNAT FAMILY, PUTATIVE (AFU_ORTHOLOGUE AFUA_3G00765)-RELATED-RELATED"/>
    <property type="match status" value="1"/>
</dbReference>
<dbReference type="RefSeq" id="WP_197005187.1">
    <property type="nucleotide sequence ID" value="NZ_BONS01000037.1"/>
</dbReference>
<sequence>MSLPPLTTDRAGLVLTELGVADADAYFELLQASRDHLGPDYAEEVAATRTEILDYFASPDDDNLHYGLRLNGTLIGRIDLNPVKPPHYVLGYWLGAGHVGHGYATAAGRAVAEYARVSLRATDLFAGVTHGNDRSVAVLRRLGFAAVATFDEYTRYQLAL</sequence>
<gene>
    <name evidence="2" type="ORF">IW245_004623</name>
</gene>
<accession>A0A8J7GGA1</accession>
<dbReference type="Proteomes" id="UP000622552">
    <property type="component" value="Unassembled WGS sequence"/>
</dbReference>
<evidence type="ECO:0000313" key="2">
    <source>
        <dbReference type="EMBL" id="MBG6138429.1"/>
    </source>
</evidence>
<reference evidence="2" key="1">
    <citation type="submission" date="2020-11" db="EMBL/GenBank/DDBJ databases">
        <title>Sequencing the genomes of 1000 actinobacteria strains.</title>
        <authorList>
            <person name="Klenk H.-P."/>
        </authorList>
    </citation>
    <scope>NUCLEOTIDE SEQUENCE</scope>
    <source>
        <strain evidence="2">DSM 45356</strain>
    </source>
</reference>